<dbReference type="EMBL" id="JACRSZ010000003">
    <property type="protein sequence ID" value="MBC8572249.1"/>
    <property type="molecule type" value="Genomic_DNA"/>
</dbReference>
<keyword evidence="5" id="KW-0963">Cytoplasm</keyword>
<dbReference type="PANTHER" id="PTHR35798">
    <property type="entry name" value="CELL DIVISION PROTEIN SEPF"/>
    <property type="match status" value="1"/>
</dbReference>
<feature type="compositionally biased region" description="Acidic residues" evidence="6">
    <location>
        <begin position="16"/>
        <end position="32"/>
    </location>
</feature>
<dbReference type="Gene3D" id="3.30.110.150">
    <property type="entry name" value="SepF-like protein"/>
    <property type="match status" value="1"/>
</dbReference>
<keyword evidence="1 5" id="KW-0132">Cell division</keyword>
<dbReference type="Pfam" id="PF04472">
    <property type="entry name" value="SepF"/>
    <property type="match status" value="1"/>
</dbReference>
<evidence type="ECO:0000256" key="4">
    <source>
        <dbReference type="ARBA" id="ARBA00044936"/>
    </source>
</evidence>
<evidence type="ECO:0000313" key="8">
    <source>
        <dbReference type="Proteomes" id="UP000657421"/>
    </source>
</evidence>
<protein>
    <recommendedName>
        <fullName evidence="5">Cell division protein SepF</fullName>
    </recommendedName>
</protein>
<dbReference type="InterPro" id="IPR023052">
    <property type="entry name" value="Cell_div_SepF"/>
</dbReference>
<comment type="caution">
    <text evidence="7">The sequence shown here is derived from an EMBL/GenBank/DDBJ whole genome shotgun (WGS) entry which is preliminary data.</text>
</comment>
<dbReference type="PANTHER" id="PTHR35798:SF1">
    <property type="entry name" value="CELL DIVISION PROTEIN SEPF"/>
    <property type="match status" value="1"/>
</dbReference>
<keyword evidence="2 5" id="KW-0717">Septation</keyword>
<dbReference type="InterPro" id="IPR007561">
    <property type="entry name" value="Cell_div_SepF/SepF-rel"/>
</dbReference>
<sequence>MSFLDKILNAMKLNDDYDDDDDFLDDDADDYEERPKKSIFKKSQSDSFDDIEDDFDEEPLARKSLKQPVKTLKTVNYTKPKSSSSFSTQKATVSSSKVSPIRTRKTANDMSVCVVKPRNMEDAREITETLLANCTVVLNMEGLDLDLAQRIIDFTSGSCYAISGNLQKISNYIFIITPASVDVSGDFQDLLNGAFDIPSMNFNY</sequence>
<dbReference type="InterPro" id="IPR038594">
    <property type="entry name" value="SepF-like_sf"/>
</dbReference>
<dbReference type="GO" id="GO:0051301">
    <property type="term" value="P:cell division"/>
    <property type="evidence" value="ECO:0007669"/>
    <property type="project" value="UniProtKB-KW"/>
</dbReference>
<evidence type="ECO:0000256" key="2">
    <source>
        <dbReference type="ARBA" id="ARBA00023210"/>
    </source>
</evidence>
<evidence type="ECO:0000313" key="7">
    <source>
        <dbReference type="EMBL" id="MBC8572249.1"/>
    </source>
</evidence>
<dbReference type="RefSeq" id="WP_249307235.1">
    <property type="nucleotide sequence ID" value="NZ_JACRSZ010000003.1"/>
</dbReference>
<name>A0ABR7N7C4_9FIRM</name>
<gene>
    <name evidence="5" type="primary">sepF</name>
    <name evidence="7" type="ORF">H8716_03995</name>
</gene>
<evidence type="ECO:0000256" key="6">
    <source>
        <dbReference type="SAM" id="MobiDB-lite"/>
    </source>
</evidence>
<organism evidence="7 8">
    <name type="scientific">Jingyaoa shaoxingensis</name>
    <dbReference type="NCBI Taxonomy" id="2763671"/>
    <lineage>
        <taxon>Bacteria</taxon>
        <taxon>Bacillati</taxon>
        <taxon>Bacillota</taxon>
        <taxon>Clostridia</taxon>
        <taxon>Lachnospirales</taxon>
        <taxon>Lachnospiraceae</taxon>
        <taxon>Jingyaoa</taxon>
    </lineage>
</organism>
<evidence type="ECO:0000256" key="1">
    <source>
        <dbReference type="ARBA" id="ARBA00022618"/>
    </source>
</evidence>
<proteinExistence type="inferred from homology"/>
<feature type="compositionally biased region" description="Acidic residues" evidence="6">
    <location>
        <begin position="47"/>
        <end position="58"/>
    </location>
</feature>
<keyword evidence="8" id="KW-1185">Reference proteome</keyword>
<comment type="similarity">
    <text evidence="5">Belongs to the SepF family.</text>
</comment>
<dbReference type="HAMAP" id="MF_01197">
    <property type="entry name" value="SepF"/>
    <property type="match status" value="1"/>
</dbReference>
<reference evidence="7 8" key="1">
    <citation type="submission" date="2020-08" db="EMBL/GenBank/DDBJ databases">
        <title>Genome public.</title>
        <authorList>
            <person name="Liu C."/>
            <person name="Sun Q."/>
        </authorList>
    </citation>
    <scope>NUCLEOTIDE SEQUENCE [LARGE SCALE GENOMIC DNA]</scope>
    <source>
        <strain evidence="7 8">NSJ-46</strain>
    </source>
</reference>
<feature type="region of interest" description="Disordered" evidence="6">
    <location>
        <begin position="14"/>
        <end position="60"/>
    </location>
</feature>
<evidence type="ECO:0000256" key="3">
    <source>
        <dbReference type="ARBA" id="ARBA00023306"/>
    </source>
</evidence>
<accession>A0ABR7N7C4</accession>
<evidence type="ECO:0000256" key="5">
    <source>
        <dbReference type="HAMAP-Rule" id="MF_01197"/>
    </source>
</evidence>
<comment type="function">
    <text evidence="4 5">Cell division protein that is part of the divisome complex and is recruited early to the Z-ring. Probably stimulates Z-ring formation, perhaps through the cross-linking of FtsZ protofilaments. Its function overlaps with FtsA.</text>
</comment>
<keyword evidence="3 5" id="KW-0131">Cell cycle</keyword>
<dbReference type="Proteomes" id="UP000657421">
    <property type="component" value="Unassembled WGS sequence"/>
</dbReference>
<comment type="subunit">
    <text evidence="5">Homodimer. Interacts with FtsZ.</text>
</comment>
<comment type="subcellular location">
    <subcellularLocation>
        <location evidence="5">Cytoplasm</location>
    </subcellularLocation>
    <text evidence="5">Localizes to the division site, in a FtsZ-dependent manner.</text>
</comment>